<feature type="compositionally biased region" description="Polar residues" evidence="6">
    <location>
        <begin position="170"/>
        <end position="179"/>
    </location>
</feature>
<keyword evidence="2 7" id="KW-0812">Transmembrane</keyword>
<comment type="subcellular location">
    <subcellularLocation>
        <location evidence="1">Membrane</location>
        <topology evidence="1">Multi-pass membrane protein</topology>
    </subcellularLocation>
</comment>
<dbReference type="PANTHER" id="PTHR33048:SF92">
    <property type="entry name" value="INTEGRAL MEMBRANE PROTEIN"/>
    <property type="match status" value="1"/>
</dbReference>
<name>A0AAN8RHR8_9PEZI</name>
<feature type="domain" description="Rhodopsin" evidence="8">
    <location>
        <begin position="19"/>
        <end position="82"/>
    </location>
</feature>
<evidence type="ECO:0000256" key="7">
    <source>
        <dbReference type="SAM" id="Phobius"/>
    </source>
</evidence>
<feature type="region of interest" description="Disordered" evidence="6">
    <location>
        <begin position="162"/>
        <end position="193"/>
    </location>
</feature>
<dbReference type="Pfam" id="PF20684">
    <property type="entry name" value="Fung_rhodopsin"/>
    <property type="match status" value="1"/>
</dbReference>
<keyword evidence="3 7" id="KW-1133">Transmembrane helix</keyword>
<evidence type="ECO:0000313" key="9">
    <source>
        <dbReference type="EMBL" id="KAK6357674.1"/>
    </source>
</evidence>
<evidence type="ECO:0000256" key="3">
    <source>
        <dbReference type="ARBA" id="ARBA00022989"/>
    </source>
</evidence>
<reference evidence="9 10" key="1">
    <citation type="submission" date="2019-10" db="EMBL/GenBank/DDBJ databases">
        <authorList>
            <person name="Palmer J.M."/>
        </authorList>
    </citation>
    <scope>NUCLEOTIDE SEQUENCE [LARGE SCALE GENOMIC DNA]</scope>
    <source>
        <strain evidence="9 10">TWF718</strain>
    </source>
</reference>
<dbReference type="InterPro" id="IPR052337">
    <property type="entry name" value="SAT4-like"/>
</dbReference>
<dbReference type="PANTHER" id="PTHR33048">
    <property type="entry name" value="PTH11-LIKE INTEGRAL MEMBRANE PROTEIN (AFU_ORTHOLOGUE AFUA_5G11245)"/>
    <property type="match status" value="1"/>
</dbReference>
<dbReference type="EMBL" id="JAVHNR010000001">
    <property type="protein sequence ID" value="KAK6357674.1"/>
    <property type="molecule type" value="Genomic_DNA"/>
</dbReference>
<organism evidence="9 10">
    <name type="scientific">Orbilia javanica</name>
    <dbReference type="NCBI Taxonomy" id="47235"/>
    <lineage>
        <taxon>Eukaryota</taxon>
        <taxon>Fungi</taxon>
        <taxon>Dikarya</taxon>
        <taxon>Ascomycota</taxon>
        <taxon>Pezizomycotina</taxon>
        <taxon>Orbiliomycetes</taxon>
        <taxon>Orbiliales</taxon>
        <taxon>Orbiliaceae</taxon>
        <taxon>Orbilia</taxon>
    </lineage>
</organism>
<accession>A0AAN8RHR8</accession>
<sequence length="193" mass="21030">MEKYCDTNLVEGSVVSIRSRGKRVALFGLFGIGTFVIISTIVKIVAIAQPENFHPPELVLWSFVEACVAVVVVCLPSLPPLIWKNSRFRDVSTGGISMPGWDDAEGPNFRLDETIPRIGSEHPTNGIPSSRLSTINFKLWEQAATVVSDQTTKATVLVYGPTTTDKKRNNSSTSSISNARDSKLVPSDTSISY</sequence>
<evidence type="ECO:0000256" key="4">
    <source>
        <dbReference type="ARBA" id="ARBA00023136"/>
    </source>
</evidence>
<dbReference type="Proteomes" id="UP001313282">
    <property type="component" value="Unassembled WGS sequence"/>
</dbReference>
<evidence type="ECO:0000256" key="1">
    <source>
        <dbReference type="ARBA" id="ARBA00004141"/>
    </source>
</evidence>
<comment type="caution">
    <text evidence="9">The sequence shown here is derived from an EMBL/GenBank/DDBJ whole genome shotgun (WGS) entry which is preliminary data.</text>
</comment>
<proteinExistence type="inferred from homology"/>
<gene>
    <name evidence="9" type="ORF">TWF718_001982</name>
</gene>
<dbReference type="AlphaFoldDB" id="A0AAN8RHR8"/>
<evidence type="ECO:0000256" key="6">
    <source>
        <dbReference type="SAM" id="MobiDB-lite"/>
    </source>
</evidence>
<feature type="transmembrane region" description="Helical" evidence="7">
    <location>
        <begin position="58"/>
        <end position="78"/>
    </location>
</feature>
<evidence type="ECO:0000313" key="10">
    <source>
        <dbReference type="Proteomes" id="UP001313282"/>
    </source>
</evidence>
<protein>
    <recommendedName>
        <fullName evidence="8">Rhodopsin domain-containing protein</fullName>
    </recommendedName>
</protein>
<keyword evidence="10" id="KW-1185">Reference proteome</keyword>
<dbReference type="GO" id="GO:0016020">
    <property type="term" value="C:membrane"/>
    <property type="evidence" value="ECO:0007669"/>
    <property type="project" value="UniProtKB-SubCell"/>
</dbReference>
<feature type="transmembrane region" description="Helical" evidence="7">
    <location>
        <begin position="24"/>
        <end position="46"/>
    </location>
</feature>
<evidence type="ECO:0000259" key="8">
    <source>
        <dbReference type="Pfam" id="PF20684"/>
    </source>
</evidence>
<evidence type="ECO:0000256" key="5">
    <source>
        <dbReference type="ARBA" id="ARBA00038359"/>
    </source>
</evidence>
<keyword evidence="4 7" id="KW-0472">Membrane</keyword>
<evidence type="ECO:0000256" key="2">
    <source>
        <dbReference type="ARBA" id="ARBA00022692"/>
    </source>
</evidence>
<comment type="similarity">
    <text evidence="5">Belongs to the SAT4 family.</text>
</comment>
<dbReference type="InterPro" id="IPR049326">
    <property type="entry name" value="Rhodopsin_dom_fungi"/>
</dbReference>